<dbReference type="Gene3D" id="3.10.10.10">
    <property type="entry name" value="HIV Type 1 Reverse Transcriptase, subunit A, domain 1"/>
    <property type="match status" value="1"/>
</dbReference>
<evidence type="ECO:0000256" key="3">
    <source>
        <dbReference type="ARBA" id="ARBA00022695"/>
    </source>
</evidence>
<keyword evidence="7" id="KW-0695">RNA-directed DNA polymerase</keyword>
<dbReference type="CDD" id="cd00303">
    <property type="entry name" value="retropepsin_like"/>
    <property type="match status" value="1"/>
</dbReference>
<keyword evidence="10" id="KW-1185">Reference proteome</keyword>
<keyword evidence="2" id="KW-0808">Transferase</keyword>
<dbReference type="InterPro" id="IPR043502">
    <property type="entry name" value="DNA/RNA_pol_sf"/>
</dbReference>
<evidence type="ECO:0000256" key="2">
    <source>
        <dbReference type="ARBA" id="ARBA00022679"/>
    </source>
</evidence>
<evidence type="ECO:0000256" key="7">
    <source>
        <dbReference type="ARBA" id="ARBA00022918"/>
    </source>
</evidence>
<evidence type="ECO:0000256" key="5">
    <source>
        <dbReference type="ARBA" id="ARBA00022759"/>
    </source>
</evidence>
<dbReference type="FunFam" id="3.10.10.10:FF:000007">
    <property type="entry name" value="Retrovirus-related Pol polyprotein from transposon 17.6-like Protein"/>
    <property type="match status" value="1"/>
</dbReference>
<keyword evidence="3" id="KW-0548">Nucleotidyltransferase</keyword>
<dbReference type="InterPro" id="IPR053134">
    <property type="entry name" value="RNA-dir_DNA_polymerase"/>
</dbReference>
<dbReference type="CDD" id="cd01647">
    <property type="entry name" value="RT_LTR"/>
    <property type="match status" value="1"/>
</dbReference>
<dbReference type="PROSITE" id="PS50878">
    <property type="entry name" value="RT_POL"/>
    <property type="match status" value="1"/>
</dbReference>
<reference evidence="9 10" key="1">
    <citation type="journal article" date="2022" name="Nat. Plants">
        <title>Genomes of leafy and leafless Platanthera orchids illuminate the evolution of mycoheterotrophy.</title>
        <authorList>
            <person name="Li M.H."/>
            <person name="Liu K.W."/>
            <person name="Li Z."/>
            <person name="Lu H.C."/>
            <person name="Ye Q.L."/>
            <person name="Zhang D."/>
            <person name="Wang J.Y."/>
            <person name="Li Y.F."/>
            <person name="Zhong Z.M."/>
            <person name="Liu X."/>
            <person name="Yu X."/>
            <person name="Liu D.K."/>
            <person name="Tu X.D."/>
            <person name="Liu B."/>
            <person name="Hao Y."/>
            <person name="Liao X.Y."/>
            <person name="Jiang Y.T."/>
            <person name="Sun W.H."/>
            <person name="Chen J."/>
            <person name="Chen Y.Q."/>
            <person name="Ai Y."/>
            <person name="Zhai J.W."/>
            <person name="Wu S.S."/>
            <person name="Zhou Z."/>
            <person name="Hsiao Y.Y."/>
            <person name="Wu W.L."/>
            <person name="Chen Y.Y."/>
            <person name="Lin Y.F."/>
            <person name="Hsu J.L."/>
            <person name="Li C.Y."/>
            <person name="Wang Z.W."/>
            <person name="Zhao X."/>
            <person name="Zhong W.Y."/>
            <person name="Ma X.K."/>
            <person name="Ma L."/>
            <person name="Huang J."/>
            <person name="Chen G.Z."/>
            <person name="Huang M.Z."/>
            <person name="Huang L."/>
            <person name="Peng D.H."/>
            <person name="Luo Y.B."/>
            <person name="Zou S.Q."/>
            <person name="Chen S.P."/>
            <person name="Lan S."/>
            <person name="Tsai W.C."/>
            <person name="Van de Peer Y."/>
            <person name="Liu Z.J."/>
        </authorList>
    </citation>
    <scope>NUCLEOTIDE SEQUENCE [LARGE SCALE GENOMIC DNA]</scope>
    <source>
        <strain evidence="9">Lor287</strain>
    </source>
</reference>
<evidence type="ECO:0000313" key="9">
    <source>
        <dbReference type="EMBL" id="KAK8930595.1"/>
    </source>
</evidence>
<comment type="caution">
    <text evidence="9">The sequence shown here is derived from an EMBL/GenBank/DDBJ whole genome shotgun (WGS) entry which is preliminary data.</text>
</comment>
<proteinExistence type="predicted"/>
<dbReference type="GO" id="GO:0006508">
    <property type="term" value="P:proteolysis"/>
    <property type="evidence" value="ECO:0007669"/>
    <property type="project" value="UniProtKB-KW"/>
</dbReference>
<dbReference type="GO" id="GO:0008233">
    <property type="term" value="F:peptidase activity"/>
    <property type="evidence" value="ECO:0007669"/>
    <property type="project" value="UniProtKB-KW"/>
</dbReference>
<dbReference type="PANTHER" id="PTHR24559:SF444">
    <property type="entry name" value="REVERSE TRANSCRIPTASE DOMAIN-CONTAINING PROTEIN"/>
    <property type="match status" value="1"/>
</dbReference>
<dbReference type="Proteomes" id="UP001418222">
    <property type="component" value="Unassembled WGS sequence"/>
</dbReference>
<dbReference type="Pfam" id="PF17919">
    <property type="entry name" value="RT_RNaseH_2"/>
    <property type="match status" value="1"/>
</dbReference>
<dbReference type="EMBL" id="JBBWWQ010000014">
    <property type="protein sequence ID" value="KAK8930595.1"/>
    <property type="molecule type" value="Genomic_DNA"/>
</dbReference>
<evidence type="ECO:0000256" key="1">
    <source>
        <dbReference type="ARBA" id="ARBA00022670"/>
    </source>
</evidence>
<dbReference type="Gene3D" id="3.30.70.270">
    <property type="match status" value="2"/>
</dbReference>
<evidence type="ECO:0000256" key="6">
    <source>
        <dbReference type="ARBA" id="ARBA00022801"/>
    </source>
</evidence>
<evidence type="ECO:0000313" key="10">
    <source>
        <dbReference type="Proteomes" id="UP001418222"/>
    </source>
</evidence>
<dbReference type="InterPro" id="IPR041577">
    <property type="entry name" value="RT_RNaseH_2"/>
</dbReference>
<name>A0AAP0G0N5_9ASPA</name>
<dbReference type="Gene3D" id="2.40.70.10">
    <property type="entry name" value="Acid Proteases"/>
    <property type="match status" value="1"/>
</dbReference>
<dbReference type="GO" id="GO:0003964">
    <property type="term" value="F:RNA-directed DNA polymerase activity"/>
    <property type="evidence" value="ECO:0007669"/>
    <property type="project" value="UniProtKB-KW"/>
</dbReference>
<evidence type="ECO:0000256" key="4">
    <source>
        <dbReference type="ARBA" id="ARBA00022722"/>
    </source>
</evidence>
<sequence length="546" mass="62279">MAKDKLYVLLPNGCSMRADRVCVVKVHIGSQEFDLLASLLPLAEFDVIFGMDWLSEQKACIDCNRKEVKLGVGQETTFAGLKRSSKTLMSALQVVKAVRAGAELFFTLVEAIKPKDTLDSIPVVCEYPDVFPGDFPGAPPQREIDFTIELVPGTKPVSRSPYRLAPKEMAELKVQLEELMEQGYVRPSSSPWSAPVLFVKKKDRSLRLCIDYRELNKLTEKNKYPIPRIDDLFDQLVRSVYSKLDLKSGYYQLRIRECDIPKTAFNTRYGHFEFTVMPFGLTNAPSVFMDLMTRTFREYLDHFVIVFIDDILVYSQCKEDHFKHLHLVLETLRRNELYAKFSKCEFWLPSVEFLGHIVSGEGIAVDPVKIVAIREWPVLSSIAEVRSFLGIAGYYRRFVENFSRIALPLTKLIRKDQKFLWMQECVQAFEELKGWLTTTLVLSLPSGTEGFEIYSDASGSGLGCGLLQHGNVIAYGSRQLKVHERNYPVHDLELEAALEICCVDKQTSAKAMLNWTEVQYDQADRVRQALEFYNSMKELMEAALDG</sequence>
<keyword evidence="1" id="KW-0645">Protease</keyword>
<dbReference type="FunFam" id="3.30.70.270:FF:000020">
    <property type="entry name" value="Transposon Tf2-6 polyprotein-like Protein"/>
    <property type="match status" value="1"/>
</dbReference>
<keyword evidence="6" id="KW-0378">Hydrolase</keyword>
<protein>
    <recommendedName>
        <fullName evidence="8">Reverse transcriptase domain-containing protein</fullName>
    </recommendedName>
</protein>
<accession>A0AAP0G0N5</accession>
<dbReference type="InterPro" id="IPR021109">
    <property type="entry name" value="Peptidase_aspartic_dom_sf"/>
</dbReference>
<dbReference type="AlphaFoldDB" id="A0AAP0G0N5"/>
<feature type="domain" description="Reverse transcriptase" evidence="8">
    <location>
        <begin position="180"/>
        <end position="358"/>
    </location>
</feature>
<evidence type="ECO:0000259" key="8">
    <source>
        <dbReference type="PROSITE" id="PS50878"/>
    </source>
</evidence>
<keyword evidence="5" id="KW-0255">Endonuclease</keyword>
<keyword evidence="4" id="KW-0540">Nuclease</keyword>
<dbReference type="InterPro" id="IPR043128">
    <property type="entry name" value="Rev_trsase/Diguanyl_cyclase"/>
</dbReference>
<dbReference type="Pfam" id="PF00078">
    <property type="entry name" value="RVT_1"/>
    <property type="match status" value="1"/>
</dbReference>
<dbReference type="SUPFAM" id="SSF56672">
    <property type="entry name" value="DNA/RNA polymerases"/>
    <property type="match status" value="1"/>
</dbReference>
<dbReference type="GO" id="GO:0004519">
    <property type="term" value="F:endonuclease activity"/>
    <property type="evidence" value="ECO:0007669"/>
    <property type="project" value="UniProtKB-KW"/>
</dbReference>
<dbReference type="Pfam" id="PF08284">
    <property type="entry name" value="RVP_2"/>
    <property type="match status" value="1"/>
</dbReference>
<dbReference type="PANTHER" id="PTHR24559">
    <property type="entry name" value="TRANSPOSON TY3-I GAG-POL POLYPROTEIN"/>
    <property type="match status" value="1"/>
</dbReference>
<dbReference type="InterPro" id="IPR000477">
    <property type="entry name" value="RT_dom"/>
</dbReference>
<organism evidence="9 10">
    <name type="scientific">Platanthera zijinensis</name>
    <dbReference type="NCBI Taxonomy" id="2320716"/>
    <lineage>
        <taxon>Eukaryota</taxon>
        <taxon>Viridiplantae</taxon>
        <taxon>Streptophyta</taxon>
        <taxon>Embryophyta</taxon>
        <taxon>Tracheophyta</taxon>
        <taxon>Spermatophyta</taxon>
        <taxon>Magnoliopsida</taxon>
        <taxon>Liliopsida</taxon>
        <taxon>Asparagales</taxon>
        <taxon>Orchidaceae</taxon>
        <taxon>Orchidoideae</taxon>
        <taxon>Orchideae</taxon>
        <taxon>Orchidinae</taxon>
        <taxon>Platanthera</taxon>
    </lineage>
</organism>
<gene>
    <name evidence="9" type="ORF">KSP39_PZI016329</name>
</gene>